<evidence type="ECO:0000313" key="4">
    <source>
        <dbReference type="Proteomes" id="UP000575083"/>
    </source>
</evidence>
<dbReference type="RefSeq" id="WP_184856159.1">
    <property type="nucleotide sequence ID" value="NZ_JACHLK010000002.1"/>
</dbReference>
<dbReference type="InterPro" id="IPR003423">
    <property type="entry name" value="OMP_efflux"/>
</dbReference>
<dbReference type="AlphaFoldDB" id="A0A7X0PBE0"/>
<evidence type="ECO:0000313" key="3">
    <source>
        <dbReference type="EMBL" id="MBB6558731.1"/>
    </source>
</evidence>
<dbReference type="PANTHER" id="PTHR30203:SF24">
    <property type="entry name" value="BLR4935 PROTEIN"/>
    <property type="match status" value="1"/>
</dbReference>
<comment type="similarity">
    <text evidence="1">Belongs to the outer membrane factor (OMF) (TC 1.B.17) family.</text>
</comment>
<feature type="signal peptide" evidence="2">
    <location>
        <begin position="1"/>
        <end position="26"/>
    </location>
</feature>
<dbReference type="EMBL" id="JACHLK010000002">
    <property type="protein sequence ID" value="MBB6558731.1"/>
    <property type="molecule type" value="Genomic_DNA"/>
</dbReference>
<dbReference type="SUPFAM" id="SSF56954">
    <property type="entry name" value="Outer membrane efflux proteins (OEP)"/>
    <property type="match status" value="1"/>
</dbReference>
<organism evidence="3 4">
    <name type="scientific">Acidovorax soli</name>
    <dbReference type="NCBI Taxonomy" id="592050"/>
    <lineage>
        <taxon>Bacteria</taxon>
        <taxon>Pseudomonadati</taxon>
        <taxon>Pseudomonadota</taxon>
        <taxon>Betaproteobacteria</taxon>
        <taxon>Burkholderiales</taxon>
        <taxon>Comamonadaceae</taxon>
        <taxon>Acidovorax</taxon>
    </lineage>
</organism>
<reference evidence="3 4" key="1">
    <citation type="submission" date="2020-08" db="EMBL/GenBank/DDBJ databases">
        <title>Functional genomics of gut bacteria from endangered species of beetles.</title>
        <authorList>
            <person name="Carlos-Shanley C."/>
        </authorList>
    </citation>
    <scope>NUCLEOTIDE SEQUENCE [LARGE SCALE GENOMIC DNA]</scope>
    <source>
        <strain evidence="3 4">S00198</strain>
    </source>
</reference>
<dbReference type="PROSITE" id="PS51257">
    <property type="entry name" value="PROKAR_LIPOPROTEIN"/>
    <property type="match status" value="1"/>
</dbReference>
<dbReference type="Gene3D" id="1.20.1600.10">
    <property type="entry name" value="Outer membrane efflux proteins (OEP)"/>
    <property type="match status" value="1"/>
</dbReference>
<name>A0A7X0PBE0_9BURK</name>
<feature type="chain" id="PRO_5031200272" evidence="2">
    <location>
        <begin position="27"/>
        <end position="478"/>
    </location>
</feature>
<keyword evidence="2" id="KW-0732">Signal</keyword>
<dbReference type="InterPro" id="IPR010131">
    <property type="entry name" value="MdtP/NodT-like"/>
</dbReference>
<evidence type="ECO:0000256" key="1">
    <source>
        <dbReference type="ARBA" id="ARBA00007613"/>
    </source>
</evidence>
<dbReference type="PANTHER" id="PTHR30203">
    <property type="entry name" value="OUTER MEMBRANE CATION EFFLUX PROTEIN"/>
    <property type="match status" value="1"/>
</dbReference>
<keyword evidence="4" id="KW-1185">Reference proteome</keyword>
<sequence>MSRPVRMPRAKLLVALAAVAVLSGCASVNLEQNLSGTNAATAGFTDGQLTLARDKSEQDALRQRASDLLSKPLGQKEAVQLALVNSPSMQAIVAQSWADASSAAQSGRIANPILTLERVRLGSETEIGRLLSFGLLDLLTLPMRKGTAELRIKQTQLRLSSDVVDQVTQVRQAWVRAVAAQQTLTYTQQVLASAQASAELAKRMQSVGNFNKLDRARQQAFYADTATQVANAQHQTTAAREELVRLLGLDDSQAGMLKLPERLPALPKEPVSAQEAGRLASKGRLDLQIAKSDYDAAARSQGWNTLMTFTDIELGVRRDSVFDATENTKQTRRGFEISLSLPIFDWGGMQRSAMSAQTLAAANRLEATARAAGSNLRESYSAYRTAYDVARHHRDEVIPLRKTISEENQLRYNGMLISVFELLADSRDQVNSVMAALNAEQQFWQAEAALQASLIGKPMSAGVAGGGGAAAAESAAGH</sequence>
<dbReference type="GO" id="GO:0015562">
    <property type="term" value="F:efflux transmembrane transporter activity"/>
    <property type="evidence" value="ECO:0007669"/>
    <property type="project" value="InterPro"/>
</dbReference>
<evidence type="ECO:0000256" key="2">
    <source>
        <dbReference type="SAM" id="SignalP"/>
    </source>
</evidence>
<proteinExistence type="inferred from homology"/>
<accession>A0A7X0PBE0</accession>
<dbReference type="Proteomes" id="UP000575083">
    <property type="component" value="Unassembled WGS sequence"/>
</dbReference>
<protein>
    <submittedName>
        <fullName evidence="3">Outer membrane protein TolC</fullName>
    </submittedName>
</protein>
<dbReference type="Pfam" id="PF02321">
    <property type="entry name" value="OEP"/>
    <property type="match status" value="1"/>
</dbReference>
<comment type="caution">
    <text evidence="3">The sequence shown here is derived from an EMBL/GenBank/DDBJ whole genome shotgun (WGS) entry which is preliminary data.</text>
</comment>
<gene>
    <name evidence="3" type="ORF">HNP48_001395</name>
</gene>